<dbReference type="OrthoDB" id="10495335at2759"/>
<protein>
    <recommendedName>
        <fullName evidence="2">Peptidase S8 pro-domain domain-containing protein</fullName>
    </recommendedName>
</protein>
<evidence type="ECO:0000259" key="2">
    <source>
        <dbReference type="Pfam" id="PF16470"/>
    </source>
</evidence>
<dbReference type="STRING" id="1754191.A0A1Y1V6N7"/>
<dbReference type="InterPro" id="IPR038466">
    <property type="entry name" value="S8_pro-domain_sf"/>
</dbReference>
<evidence type="ECO:0000313" key="3">
    <source>
        <dbReference type="EMBL" id="ORX48622.1"/>
    </source>
</evidence>
<dbReference type="InterPro" id="IPR032815">
    <property type="entry name" value="S8_pro-domain"/>
</dbReference>
<feature type="transmembrane region" description="Helical" evidence="1">
    <location>
        <begin position="21"/>
        <end position="39"/>
    </location>
</feature>
<dbReference type="Pfam" id="PF16470">
    <property type="entry name" value="S8_pro-domain"/>
    <property type="match status" value="1"/>
</dbReference>
<keyword evidence="1" id="KW-1133">Transmembrane helix</keyword>
<evidence type="ECO:0000256" key="1">
    <source>
        <dbReference type="SAM" id="Phobius"/>
    </source>
</evidence>
<sequence length="468" mass="55835">MNSNVKGSHSLLLKIIKIPHFVVVLLFYFLLFNPNFIFFSSHTSNSEYNLKYNYSITNSSYSIYNHLFNKKSILQEYIKFYKKNLNDPLYDKNFSNHFFNLKKTLLLNHSQININDIANHYLPLYNPLQSIEILHQLFKNYTVNFNCKKTCKFQNPVDINNIIYTQSKNKTILKTNAEYIYHDKEFQEISKKRSGLEEYYNSIYRINLENLFRNYSINNIYTILKEELSNCVYCCCCYSNISNKNILNNNKYQFEFIPCYSFYKVLQNELEDIVVKLYIELLTKDNFKNYKIYSIYSTLNLDTENQKRFYKSNFDSQSFIVFLLDYISKIESNHNLYQKILSSIKIYNSHFLTFINSISNIDIINNILTFLNFDTSLPKERMSDKQYINEYAVQVTSGVNAKELAEKLGLSFGGQIGELEGYYLFKVINQNVNDEKLYKNIESKLSKEKNIEWYERQYLKSFQKRSVF</sequence>
<keyword evidence="4" id="KW-1185">Reference proteome</keyword>
<comment type="caution">
    <text evidence="3">The sequence shown here is derived from an EMBL/GenBank/DDBJ whole genome shotgun (WGS) entry which is preliminary data.</text>
</comment>
<reference evidence="3 4" key="1">
    <citation type="submission" date="2016-08" db="EMBL/GenBank/DDBJ databases">
        <title>Genomes of anaerobic fungi encode conserved fungal cellulosomes for biomass hydrolysis.</title>
        <authorList>
            <consortium name="DOE Joint Genome Institute"/>
            <person name="Haitjema C.H."/>
            <person name="Gilmore S.P."/>
            <person name="Henske J.K."/>
            <person name="Solomon K.V."/>
            <person name="De Groot R."/>
            <person name="Kuo A."/>
            <person name="Mondo S.J."/>
            <person name="Salamov A.A."/>
            <person name="Labutti K."/>
            <person name="Zhao Z."/>
            <person name="Chiniquy J."/>
            <person name="Barry K."/>
            <person name="Brewer H.M."/>
            <person name="Purvine S.O."/>
            <person name="Wright A.T."/>
            <person name="Boxma B."/>
            <person name="Van Alen T."/>
            <person name="Hackstein J.H."/>
            <person name="Baker S.E."/>
            <person name="Grigoriev I.V."/>
            <person name="O'Malley M.A."/>
        </authorList>
    </citation>
    <scope>NUCLEOTIDE SEQUENCE [LARGE SCALE GENOMIC DNA]</scope>
    <source>
        <strain evidence="4">finn</strain>
    </source>
</reference>
<dbReference type="Proteomes" id="UP000193719">
    <property type="component" value="Unassembled WGS sequence"/>
</dbReference>
<reference evidence="3 4" key="2">
    <citation type="submission" date="2016-08" db="EMBL/GenBank/DDBJ databases">
        <title>Pervasive Adenine N6-methylation of Active Genes in Fungi.</title>
        <authorList>
            <consortium name="DOE Joint Genome Institute"/>
            <person name="Mondo S.J."/>
            <person name="Dannebaum R.O."/>
            <person name="Kuo R.C."/>
            <person name="Labutti K."/>
            <person name="Haridas S."/>
            <person name="Kuo A."/>
            <person name="Salamov A."/>
            <person name="Ahrendt S.R."/>
            <person name="Lipzen A."/>
            <person name="Sullivan W."/>
            <person name="Andreopoulos W.B."/>
            <person name="Clum A."/>
            <person name="Lindquist E."/>
            <person name="Daum C."/>
            <person name="Ramamoorthy G.K."/>
            <person name="Gryganskyi A."/>
            <person name="Culley D."/>
            <person name="Magnuson J.K."/>
            <person name="James T.Y."/>
            <person name="O'Malley M.A."/>
            <person name="Stajich J.E."/>
            <person name="Spatafora J.W."/>
            <person name="Visel A."/>
            <person name="Grigoriev I.V."/>
        </authorList>
    </citation>
    <scope>NUCLEOTIDE SEQUENCE [LARGE SCALE GENOMIC DNA]</scope>
    <source>
        <strain evidence="4">finn</strain>
    </source>
</reference>
<feature type="domain" description="Peptidase S8 pro-domain" evidence="2">
    <location>
        <begin position="390"/>
        <end position="465"/>
    </location>
</feature>
<organism evidence="3 4">
    <name type="scientific">Piromyces finnis</name>
    <dbReference type="NCBI Taxonomy" id="1754191"/>
    <lineage>
        <taxon>Eukaryota</taxon>
        <taxon>Fungi</taxon>
        <taxon>Fungi incertae sedis</taxon>
        <taxon>Chytridiomycota</taxon>
        <taxon>Chytridiomycota incertae sedis</taxon>
        <taxon>Neocallimastigomycetes</taxon>
        <taxon>Neocallimastigales</taxon>
        <taxon>Neocallimastigaceae</taxon>
        <taxon>Piromyces</taxon>
    </lineage>
</organism>
<accession>A0A1Y1V6N7</accession>
<dbReference type="SUPFAM" id="SSF54897">
    <property type="entry name" value="Protease propeptides/inhibitors"/>
    <property type="match status" value="1"/>
</dbReference>
<proteinExistence type="predicted"/>
<name>A0A1Y1V6N7_9FUNG</name>
<dbReference type="AlphaFoldDB" id="A0A1Y1V6N7"/>
<evidence type="ECO:0000313" key="4">
    <source>
        <dbReference type="Proteomes" id="UP000193719"/>
    </source>
</evidence>
<gene>
    <name evidence="3" type="ORF">BCR36DRAFT_413049</name>
</gene>
<keyword evidence="1" id="KW-0812">Transmembrane</keyword>
<dbReference type="EMBL" id="MCFH01000026">
    <property type="protein sequence ID" value="ORX48622.1"/>
    <property type="molecule type" value="Genomic_DNA"/>
</dbReference>
<dbReference type="Gene3D" id="3.30.70.850">
    <property type="entry name" value="Peptidase S8, pro-domain"/>
    <property type="match status" value="1"/>
</dbReference>
<keyword evidence="1" id="KW-0472">Membrane</keyword>